<dbReference type="STRING" id="871963.Desdi_2542"/>
<dbReference type="InterPro" id="IPR000489">
    <property type="entry name" value="Pterin-binding_dom"/>
</dbReference>
<keyword evidence="9" id="KW-1185">Reference proteome</keyword>
<dbReference type="KEGG" id="ddl:Desdi_2542"/>
<evidence type="ECO:0000256" key="2">
    <source>
        <dbReference type="ARBA" id="ARBA00022603"/>
    </source>
</evidence>
<keyword evidence="5" id="KW-0479">Metal-binding</keyword>
<keyword evidence="4" id="KW-0808">Transferase</keyword>
<dbReference type="Proteomes" id="UP000010797">
    <property type="component" value="Chromosome"/>
</dbReference>
<dbReference type="HOGENOM" id="CLU_070996_0_0_9"/>
<evidence type="ECO:0000256" key="6">
    <source>
        <dbReference type="ARBA" id="ARBA00023285"/>
    </source>
</evidence>
<proteinExistence type="inferred from homology"/>
<organism evidence="8 9">
    <name type="scientific">Desulfitobacterium dichloroeliminans (strain LMG P-21439 / DCA1)</name>
    <dbReference type="NCBI Taxonomy" id="871963"/>
    <lineage>
        <taxon>Bacteria</taxon>
        <taxon>Bacillati</taxon>
        <taxon>Bacillota</taxon>
        <taxon>Clostridia</taxon>
        <taxon>Eubacteriales</taxon>
        <taxon>Desulfitobacteriaceae</taxon>
        <taxon>Desulfitobacterium</taxon>
    </lineage>
</organism>
<dbReference type="GO" id="GO:0031419">
    <property type="term" value="F:cobalamin binding"/>
    <property type="evidence" value="ECO:0007669"/>
    <property type="project" value="UniProtKB-KW"/>
</dbReference>
<feature type="domain" description="Pterin-binding" evidence="7">
    <location>
        <begin position="1"/>
        <end position="264"/>
    </location>
</feature>
<protein>
    <submittedName>
        <fullName evidence="8">Pterin binding enzyme</fullName>
    </submittedName>
</protein>
<evidence type="ECO:0000256" key="3">
    <source>
        <dbReference type="ARBA" id="ARBA00022628"/>
    </source>
</evidence>
<dbReference type="GO" id="GO:0046653">
    <property type="term" value="P:tetrahydrofolate metabolic process"/>
    <property type="evidence" value="ECO:0007669"/>
    <property type="project" value="TreeGrafter"/>
</dbReference>
<evidence type="ECO:0000256" key="5">
    <source>
        <dbReference type="ARBA" id="ARBA00022723"/>
    </source>
</evidence>
<dbReference type="GO" id="GO:0050667">
    <property type="term" value="P:homocysteine metabolic process"/>
    <property type="evidence" value="ECO:0007669"/>
    <property type="project" value="TreeGrafter"/>
</dbReference>
<evidence type="ECO:0000256" key="1">
    <source>
        <dbReference type="ARBA" id="ARBA00010398"/>
    </source>
</evidence>
<dbReference type="PANTHER" id="PTHR45833:SF1">
    <property type="entry name" value="METHIONINE SYNTHASE"/>
    <property type="match status" value="1"/>
</dbReference>
<name>L0F9T2_DESDL</name>
<dbReference type="SUPFAM" id="SSF51717">
    <property type="entry name" value="Dihydropteroate synthetase-like"/>
    <property type="match status" value="1"/>
</dbReference>
<dbReference type="OrthoDB" id="9803687at2"/>
<reference evidence="9" key="1">
    <citation type="submission" date="2012-02" db="EMBL/GenBank/DDBJ databases">
        <title>Complete sequence of Desulfitobacterium dichloroeliminans LMG P-21439.</title>
        <authorList>
            <person name="Lucas S."/>
            <person name="Han J."/>
            <person name="Lapidus A."/>
            <person name="Cheng J.-F."/>
            <person name="Goodwin L."/>
            <person name="Pitluck S."/>
            <person name="Peters L."/>
            <person name="Ovchinnikova G."/>
            <person name="Teshima H."/>
            <person name="Detter J.C."/>
            <person name="Han C."/>
            <person name="Tapia R."/>
            <person name="Land M."/>
            <person name="Hauser L."/>
            <person name="Kyrpides N."/>
            <person name="Ivanova N."/>
            <person name="Pagani I."/>
            <person name="Kruse T."/>
            <person name="de Vos W.M."/>
            <person name="Boon N."/>
            <person name="Smidt H."/>
            <person name="Woyke T."/>
        </authorList>
    </citation>
    <scope>NUCLEOTIDE SEQUENCE [LARGE SCALE GENOMIC DNA]</scope>
    <source>
        <strain evidence="9">LMG P-21439 / DCA1</strain>
    </source>
</reference>
<dbReference type="InterPro" id="IPR011005">
    <property type="entry name" value="Dihydropteroate_synth-like_sf"/>
</dbReference>
<dbReference type="Gene3D" id="3.20.20.20">
    <property type="entry name" value="Dihydropteroate synthase-like"/>
    <property type="match status" value="1"/>
</dbReference>
<evidence type="ECO:0000313" key="9">
    <source>
        <dbReference type="Proteomes" id="UP000010797"/>
    </source>
</evidence>
<dbReference type="NCBIfam" id="NF005719">
    <property type="entry name" value="PRK07535.1"/>
    <property type="match status" value="1"/>
</dbReference>
<dbReference type="PROSITE" id="PS50972">
    <property type="entry name" value="PTERIN_BINDING"/>
    <property type="match status" value="1"/>
</dbReference>
<keyword evidence="3" id="KW-0846">Cobalamin</keyword>
<evidence type="ECO:0000259" key="7">
    <source>
        <dbReference type="PROSITE" id="PS50972"/>
    </source>
</evidence>
<dbReference type="eggNOG" id="COG1410">
    <property type="taxonomic scope" value="Bacteria"/>
</dbReference>
<dbReference type="GO" id="GO:0046872">
    <property type="term" value="F:metal ion binding"/>
    <property type="evidence" value="ECO:0007669"/>
    <property type="project" value="UniProtKB-KW"/>
</dbReference>
<accession>L0F9T2</accession>
<keyword evidence="2" id="KW-0489">Methyltransferase</keyword>
<keyword evidence="6" id="KW-0170">Cobalt</keyword>
<dbReference type="GO" id="GO:0008705">
    <property type="term" value="F:methionine synthase activity"/>
    <property type="evidence" value="ECO:0007669"/>
    <property type="project" value="TreeGrafter"/>
</dbReference>
<comment type="similarity">
    <text evidence="1">Belongs to the vitamin-B12 dependent methionine synthase family.</text>
</comment>
<evidence type="ECO:0000313" key="8">
    <source>
        <dbReference type="EMBL" id="AGA69962.1"/>
    </source>
</evidence>
<dbReference type="GO" id="GO:0005829">
    <property type="term" value="C:cytosol"/>
    <property type="evidence" value="ECO:0007669"/>
    <property type="project" value="TreeGrafter"/>
</dbReference>
<gene>
    <name evidence="8" type="ordered locus">Desdi_2542</name>
</gene>
<dbReference type="Pfam" id="PF00809">
    <property type="entry name" value="Pterin_bind"/>
    <property type="match status" value="1"/>
</dbReference>
<dbReference type="GO" id="GO:0032259">
    <property type="term" value="P:methylation"/>
    <property type="evidence" value="ECO:0007669"/>
    <property type="project" value="UniProtKB-KW"/>
</dbReference>
<evidence type="ECO:0000256" key="4">
    <source>
        <dbReference type="ARBA" id="ARBA00022679"/>
    </source>
</evidence>
<dbReference type="AlphaFoldDB" id="L0F9T2"/>
<dbReference type="InterPro" id="IPR050554">
    <property type="entry name" value="Met_Synthase/Corrinoid"/>
</dbReference>
<dbReference type="PANTHER" id="PTHR45833">
    <property type="entry name" value="METHIONINE SYNTHASE"/>
    <property type="match status" value="1"/>
</dbReference>
<dbReference type="RefSeq" id="WP_015262933.1">
    <property type="nucleotide sequence ID" value="NC_019903.1"/>
</dbReference>
<dbReference type="EMBL" id="CP003344">
    <property type="protein sequence ID" value="AGA69962.1"/>
    <property type="molecule type" value="Genomic_DNA"/>
</dbReference>
<sequence>MIIVGELINSTRKAIALAIEQRDQGYLQDIARRQAEAGANFIYIITAHGGDEVADMIWLVDLIQEVVDIPLCIDSPNPQALEAGLSRFRQQGMINSISAEKKRWEAVLPLIIKYKPKVVALCMDNSGMPNTVEKRLAVAEKLVSGLREAGVADSDIYLDPVVKPICVNNQYGLEVLQSTEQLHLKYPDIHIIAGLSNISHGLPERKLINRVFAVVSAIKGADTYILDPLDQNMMSLLAATEALAGQDDFCMDYISGVRAGRIKA</sequence>